<keyword evidence="2" id="KW-0472">Membrane</keyword>
<dbReference type="RefSeq" id="WP_034171811.1">
    <property type="nucleotide sequence ID" value="NZ_CP006664.1"/>
</dbReference>
<feature type="transmembrane region" description="Helical" evidence="2">
    <location>
        <begin position="108"/>
        <end position="128"/>
    </location>
</feature>
<dbReference type="Proteomes" id="UP000028681">
    <property type="component" value="Chromosome"/>
</dbReference>
<keyword evidence="2" id="KW-0812">Transmembrane</keyword>
<dbReference type="EMBL" id="CP006664">
    <property type="protein sequence ID" value="AIJ09181.1"/>
    <property type="molecule type" value="Genomic_DNA"/>
</dbReference>
<name>A0A076LMQ4_9GAMM</name>
<reference evidence="3 4" key="1">
    <citation type="journal article" date="2012" name="PLoS ONE">
        <title>Edwardsiella comparative phylogenomics reveal the new intra/inter-species taxonomic relationships, virulence evolution and niche adaptation mechanisms.</title>
        <authorList>
            <person name="Yang M."/>
            <person name="Lv Y."/>
            <person name="Xiao J."/>
            <person name="Wu H."/>
            <person name="Zheng H."/>
            <person name="Liu Q."/>
            <person name="Zhang Y."/>
            <person name="Wang Q."/>
        </authorList>
    </citation>
    <scope>NUCLEOTIDE SEQUENCE [LARGE SCALE GENOMIC DNA]</scope>
    <source>
        <strain evidence="4">080813</strain>
    </source>
</reference>
<dbReference type="HOGENOM" id="CLU_932958_0_0_6"/>
<proteinExistence type="predicted"/>
<sequence>MINGVFTEAPLPPSATPRSEPAPGRRDIATQCDLLGIEAPRSRAPGAPIPLDQLRAQAQEAEQKAKACGVEMAKRAFVAKVLTLVAASAVLITAALITGLTAGAGVPLLTLASVGFTLAVGDVACAAYDWNHKKNGGGGLAMGSDAIGNAIHWLGKTGGASDERARQVAAYGSLLARSAVTVSTVAVSGFLPVAAPLALQTTIPALTLGRTMIEISANAIKTNETHHGIVQRVHEISAGRAWGRVEIAQSEQRADRDADERRISAQLATLEKTRAFLLQTLSQSGAGSAPPTRRYSFA</sequence>
<feature type="transmembrane region" description="Helical" evidence="2">
    <location>
        <begin position="81"/>
        <end position="102"/>
    </location>
</feature>
<evidence type="ECO:0000313" key="4">
    <source>
        <dbReference type="Proteomes" id="UP000028681"/>
    </source>
</evidence>
<feature type="region of interest" description="Disordered" evidence="1">
    <location>
        <begin position="1"/>
        <end position="25"/>
    </location>
</feature>
<dbReference type="GeneID" id="33940272"/>
<protein>
    <submittedName>
        <fullName evidence="3">Two-component sensor/regulator</fullName>
    </submittedName>
</protein>
<keyword evidence="2" id="KW-1133">Transmembrane helix</keyword>
<organism evidence="3 4">
    <name type="scientific">Edwardsiella anguillarum ET080813</name>
    <dbReference type="NCBI Taxonomy" id="667120"/>
    <lineage>
        <taxon>Bacteria</taxon>
        <taxon>Pseudomonadati</taxon>
        <taxon>Pseudomonadota</taxon>
        <taxon>Gammaproteobacteria</taxon>
        <taxon>Enterobacterales</taxon>
        <taxon>Hafniaceae</taxon>
        <taxon>Edwardsiella</taxon>
    </lineage>
</organism>
<evidence type="ECO:0000313" key="3">
    <source>
        <dbReference type="EMBL" id="AIJ09181.1"/>
    </source>
</evidence>
<gene>
    <name evidence="3" type="primary">eseG</name>
    <name evidence="3" type="ORF">ETEE_2748</name>
</gene>
<dbReference type="AlphaFoldDB" id="A0A076LMQ4"/>
<evidence type="ECO:0000256" key="1">
    <source>
        <dbReference type="SAM" id="MobiDB-lite"/>
    </source>
</evidence>
<evidence type="ECO:0000256" key="2">
    <source>
        <dbReference type="SAM" id="Phobius"/>
    </source>
</evidence>
<dbReference type="KEGG" id="ete:ETEE_2748"/>
<accession>A0A076LMQ4</accession>